<dbReference type="Pfam" id="PF00294">
    <property type="entry name" value="PfkB"/>
    <property type="match status" value="1"/>
</dbReference>
<organism evidence="5 6">
    <name type="scientific">Luteitalea pratensis</name>
    <dbReference type="NCBI Taxonomy" id="1855912"/>
    <lineage>
        <taxon>Bacteria</taxon>
        <taxon>Pseudomonadati</taxon>
        <taxon>Acidobacteriota</taxon>
        <taxon>Vicinamibacteria</taxon>
        <taxon>Vicinamibacterales</taxon>
        <taxon>Vicinamibacteraceae</taxon>
        <taxon>Luteitalea</taxon>
    </lineage>
</organism>
<dbReference type="PANTHER" id="PTHR43320:SF2">
    <property type="entry name" value="2-DEHYDRO-3-DEOXYGLUCONOKINASE_2-DEHYDRO-3-DEOXYGALACTONOKINASE"/>
    <property type="match status" value="1"/>
</dbReference>
<dbReference type="RefSeq" id="WP_110171414.1">
    <property type="nucleotide sequence ID" value="NZ_CP015136.1"/>
</dbReference>
<dbReference type="EMBL" id="CP015136">
    <property type="protein sequence ID" value="AMY09682.1"/>
    <property type="molecule type" value="Genomic_DNA"/>
</dbReference>
<feature type="domain" description="Carbohydrate kinase PfkB" evidence="4">
    <location>
        <begin position="3"/>
        <end position="312"/>
    </location>
</feature>
<dbReference type="Proteomes" id="UP000076079">
    <property type="component" value="Chromosome"/>
</dbReference>
<accession>A0A143PM60</accession>
<proteinExistence type="inferred from homology"/>
<evidence type="ECO:0000259" key="4">
    <source>
        <dbReference type="Pfam" id="PF00294"/>
    </source>
</evidence>
<evidence type="ECO:0000313" key="5">
    <source>
        <dbReference type="EMBL" id="AMY09682.1"/>
    </source>
</evidence>
<dbReference type="Gene3D" id="3.40.1190.20">
    <property type="match status" value="1"/>
</dbReference>
<sequence>MKTVCFGEIMLRLSPPGFERFLQSPQFVATFGGGEANVAVSLATFGCESHYVTRLPANAIGDSAVKSLRAEGVRTEHIVRGGDRIGVYYAESSASQRASQVIYDRARSAIAEMTPGTVDWATVLSGAKWFHCTGITPALGDNGAACAKEALEAAKAAGATVSMDLNFRKKLWTEKKAQSVMRPLMASVDVVIANEEDIQSVLGFEVHGTDVTTGALNLAAYKATAAEVARTFDCALIAITLRESHSASDNGWSAVIYDKATGEFQRSQHYDVRLVDRIGGGDSFAGGLIYGLVSGKSPIDALRFAVAASALKQTIPGDFNRVTVDEVERLVKGDGSGRVQR</sequence>
<keyword evidence="2 5" id="KW-0808">Transferase</keyword>
<dbReference type="SUPFAM" id="SSF53613">
    <property type="entry name" value="Ribokinase-like"/>
    <property type="match status" value="1"/>
</dbReference>
<dbReference type="InterPro" id="IPR052700">
    <property type="entry name" value="Carb_kinase_PfkB-like"/>
</dbReference>
<dbReference type="KEGG" id="abac:LuPra_02906"/>
<keyword evidence="3 5" id="KW-0418">Kinase</keyword>
<dbReference type="STRING" id="1855912.LuPra_02906"/>
<dbReference type="EC" id="2.7.1.45" evidence="5"/>
<evidence type="ECO:0000313" key="6">
    <source>
        <dbReference type="Proteomes" id="UP000076079"/>
    </source>
</evidence>
<keyword evidence="6" id="KW-1185">Reference proteome</keyword>
<dbReference type="InterPro" id="IPR011611">
    <property type="entry name" value="PfkB_dom"/>
</dbReference>
<dbReference type="CDD" id="cd01166">
    <property type="entry name" value="KdgK"/>
    <property type="match status" value="1"/>
</dbReference>
<gene>
    <name evidence="5" type="primary">kdgK</name>
    <name evidence="5" type="ORF">LuPra_02906</name>
</gene>
<reference evidence="6" key="2">
    <citation type="submission" date="2016-04" db="EMBL/GenBank/DDBJ databases">
        <title>First Complete Genome Sequence of a Subdivision 6 Acidobacterium.</title>
        <authorList>
            <person name="Huang S."/>
            <person name="Vieira S."/>
            <person name="Bunk B."/>
            <person name="Riedel T."/>
            <person name="Sproeer C."/>
            <person name="Overmann J."/>
        </authorList>
    </citation>
    <scope>NUCLEOTIDE SEQUENCE [LARGE SCALE GENOMIC DNA]</scope>
    <source>
        <strain evidence="6">DSM 100886 HEG_-6_39</strain>
    </source>
</reference>
<reference evidence="5 6" key="1">
    <citation type="journal article" date="2016" name="Genome Announc.">
        <title>First Complete Genome Sequence of a Subdivision 6 Acidobacterium Strain.</title>
        <authorList>
            <person name="Huang S."/>
            <person name="Vieira S."/>
            <person name="Bunk B."/>
            <person name="Riedel T."/>
            <person name="Sproer C."/>
            <person name="Overmann J."/>
        </authorList>
    </citation>
    <scope>NUCLEOTIDE SEQUENCE [LARGE SCALE GENOMIC DNA]</scope>
    <source>
        <strain evidence="6">DSM 100886 HEG_-6_39</strain>
    </source>
</reference>
<dbReference type="GO" id="GO:0008673">
    <property type="term" value="F:2-dehydro-3-deoxygluconokinase activity"/>
    <property type="evidence" value="ECO:0007669"/>
    <property type="project" value="UniProtKB-EC"/>
</dbReference>
<evidence type="ECO:0000256" key="1">
    <source>
        <dbReference type="ARBA" id="ARBA00010688"/>
    </source>
</evidence>
<dbReference type="PATRIC" id="fig|1813736.3.peg.3098"/>
<protein>
    <submittedName>
        <fullName evidence="5">2-dehydro-3-deoxygluconokinase</fullName>
        <ecNumber evidence="5">2.7.1.45</ecNumber>
    </submittedName>
</protein>
<evidence type="ECO:0000256" key="3">
    <source>
        <dbReference type="ARBA" id="ARBA00022777"/>
    </source>
</evidence>
<comment type="similarity">
    <text evidence="1">Belongs to the carbohydrate kinase PfkB family.</text>
</comment>
<dbReference type="AlphaFoldDB" id="A0A143PM60"/>
<name>A0A143PM60_LUTPR</name>
<dbReference type="OrthoDB" id="9813569at2"/>
<dbReference type="InterPro" id="IPR029056">
    <property type="entry name" value="Ribokinase-like"/>
</dbReference>
<evidence type="ECO:0000256" key="2">
    <source>
        <dbReference type="ARBA" id="ARBA00022679"/>
    </source>
</evidence>
<dbReference type="PANTHER" id="PTHR43320">
    <property type="entry name" value="SUGAR KINASE"/>
    <property type="match status" value="1"/>
</dbReference>